<evidence type="ECO:0000256" key="3">
    <source>
        <dbReference type="ARBA" id="ARBA00022989"/>
    </source>
</evidence>
<organism evidence="7">
    <name type="scientific">Chromera velia CCMP2878</name>
    <dbReference type="NCBI Taxonomy" id="1169474"/>
    <lineage>
        <taxon>Eukaryota</taxon>
        <taxon>Sar</taxon>
        <taxon>Alveolata</taxon>
        <taxon>Colpodellida</taxon>
        <taxon>Chromeraceae</taxon>
        <taxon>Chromera</taxon>
    </lineage>
</organism>
<dbReference type="Gene3D" id="3.30.450.40">
    <property type="match status" value="2"/>
</dbReference>
<sequence>MLLLTAKTSQVGFLFFDYGAGLVAFPFCVQAGEAIDNSLGVYFGLATITSAAFGQIISDVSGVCMGGTLEAIFTRFGLRPPKMTMKQAQSGAVKAFKTLSAATGVVIGCLCGMTTLFFIDVEAKERQKREAELETIFRTIFEAGEHNMGFGRCSLYIVDKKKGELWTKIQAGKTQIRLPLQGNSLASYCARTGELVHVEDCYADRRFDDSIDRASKSKTVNMLCCPIFSNPEADSCQHAGTEITSTPMSASPSGSASEKGAGGFIERTAAKLAVFFGRRKEVEEEDEEGPARSEVVGVLQLMNKKGGFTEEDERLAEMMATHVGIFMKHVAMI</sequence>
<evidence type="ECO:0000313" key="7">
    <source>
        <dbReference type="EMBL" id="CEM48319.1"/>
    </source>
</evidence>
<dbReference type="PANTHER" id="PTHR21706:SF15">
    <property type="entry name" value="TRANSMEMBRANE PROTEIN 65"/>
    <property type="match status" value="1"/>
</dbReference>
<keyword evidence="2 5" id="KW-0812">Transmembrane</keyword>
<dbReference type="SMART" id="SM00065">
    <property type="entry name" value="GAF"/>
    <property type="match status" value="1"/>
</dbReference>
<dbReference type="SUPFAM" id="SSF55781">
    <property type="entry name" value="GAF domain-like"/>
    <property type="match status" value="2"/>
</dbReference>
<evidence type="ECO:0000256" key="4">
    <source>
        <dbReference type="ARBA" id="ARBA00023136"/>
    </source>
</evidence>
<dbReference type="GO" id="GO:0016020">
    <property type="term" value="C:membrane"/>
    <property type="evidence" value="ECO:0007669"/>
    <property type="project" value="UniProtKB-SubCell"/>
</dbReference>
<evidence type="ECO:0000259" key="6">
    <source>
        <dbReference type="SMART" id="SM00065"/>
    </source>
</evidence>
<accession>A0A0G4HV86</accession>
<evidence type="ECO:0000256" key="5">
    <source>
        <dbReference type="SAM" id="Phobius"/>
    </source>
</evidence>
<gene>
    <name evidence="7" type="ORF">Cvel_32100</name>
</gene>
<evidence type="ECO:0000256" key="1">
    <source>
        <dbReference type="ARBA" id="ARBA00004141"/>
    </source>
</evidence>
<dbReference type="GO" id="GO:0005739">
    <property type="term" value="C:mitochondrion"/>
    <property type="evidence" value="ECO:0007669"/>
    <property type="project" value="TreeGrafter"/>
</dbReference>
<dbReference type="InterPro" id="IPR029016">
    <property type="entry name" value="GAF-like_dom_sf"/>
</dbReference>
<keyword evidence="3 5" id="KW-1133">Transmembrane helix</keyword>
<dbReference type="PhylomeDB" id="A0A0G4HV86"/>
<protein>
    <recommendedName>
        <fullName evidence="6">GAF domain-containing protein</fullName>
    </recommendedName>
</protein>
<dbReference type="PANTHER" id="PTHR21706">
    <property type="entry name" value="TRANSMEMBRANE PROTEIN 65"/>
    <property type="match status" value="1"/>
</dbReference>
<keyword evidence="4 5" id="KW-0472">Membrane</keyword>
<proteinExistence type="predicted"/>
<feature type="transmembrane region" description="Helical" evidence="5">
    <location>
        <begin position="99"/>
        <end position="119"/>
    </location>
</feature>
<dbReference type="Pfam" id="PF01590">
    <property type="entry name" value="GAF"/>
    <property type="match status" value="1"/>
</dbReference>
<name>A0A0G4HV86_9ALVE</name>
<dbReference type="InterPro" id="IPR019537">
    <property type="entry name" value="TMEM65"/>
</dbReference>
<dbReference type="VEuPathDB" id="CryptoDB:Cvel_32100"/>
<reference evidence="7" key="1">
    <citation type="submission" date="2014-11" db="EMBL/GenBank/DDBJ databases">
        <authorList>
            <person name="Otto D Thomas"/>
            <person name="Naeem Raeece"/>
        </authorList>
    </citation>
    <scope>NUCLEOTIDE SEQUENCE</scope>
</reference>
<feature type="domain" description="GAF" evidence="6">
    <location>
        <begin position="132"/>
        <end position="331"/>
    </location>
</feature>
<dbReference type="InterPro" id="IPR003018">
    <property type="entry name" value="GAF"/>
</dbReference>
<dbReference type="EMBL" id="CDMZ01003993">
    <property type="protein sequence ID" value="CEM48319.1"/>
    <property type="molecule type" value="Genomic_DNA"/>
</dbReference>
<comment type="subcellular location">
    <subcellularLocation>
        <location evidence="1">Membrane</location>
        <topology evidence="1">Multi-pass membrane protein</topology>
    </subcellularLocation>
</comment>
<evidence type="ECO:0000256" key="2">
    <source>
        <dbReference type="ARBA" id="ARBA00022692"/>
    </source>
</evidence>
<dbReference type="AlphaFoldDB" id="A0A0G4HV86"/>
<dbReference type="Pfam" id="PF10507">
    <property type="entry name" value="TMEM65"/>
    <property type="match status" value="1"/>
</dbReference>
<feature type="transmembrane region" description="Helical" evidence="5">
    <location>
        <begin position="12"/>
        <end position="32"/>
    </location>
</feature>